<dbReference type="Proteomes" id="UP001059596">
    <property type="component" value="Unassembled WGS sequence"/>
</dbReference>
<proteinExistence type="predicted"/>
<accession>A0A9P9YBQ2</accession>
<sequence>TKYQRRNLTKYQTPDKRQHQAEYGLKIRKKKPKFKLKQSKRNVFEKRSGKGENPR</sequence>
<dbReference type="EMBL" id="JAMKOV010000087">
    <property type="protein sequence ID" value="KAI8034008.1"/>
    <property type="molecule type" value="Genomic_DNA"/>
</dbReference>
<feature type="region of interest" description="Disordered" evidence="1">
    <location>
        <begin position="1"/>
        <end position="55"/>
    </location>
</feature>
<feature type="compositionally biased region" description="Basic and acidic residues" evidence="1">
    <location>
        <begin position="42"/>
        <end position="55"/>
    </location>
</feature>
<feature type="non-terminal residue" evidence="2">
    <location>
        <position position="55"/>
    </location>
</feature>
<reference evidence="2" key="1">
    <citation type="journal article" date="2023" name="Genome Biol. Evol.">
        <title>Long-read-based Genome Assembly of Drosophila gunungcola Reveals Fewer Chemosensory Genes in Flower-breeding Species.</title>
        <authorList>
            <person name="Negi A."/>
            <person name="Liao B.Y."/>
            <person name="Yeh S.D."/>
        </authorList>
    </citation>
    <scope>NUCLEOTIDE SEQUENCE</scope>
    <source>
        <strain evidence="2">Sukarami</strain>
    </source>
</reference>
<feature type="compositionally biased region" description="Basic residues" evidence="1">
    <location>
        <begin position="26"/>
        <end position="40"/>
    </location>
</feature>
<evidence type="ECO:0000313" key="3">
    <source>
        <dbReference type="Proteomes" id="UP001059596"/>
    </source>
</evidence>
<dbReference type="AlphaFoldDB" id="A0A9P9YBQ2"/>
<comment type="caution">
    <text evidence="2">The sequence shown here is derived from an EMBL/GenBank/DDBJ whole genome shotgun (WGS) entry which is preliminary data.</text>
</comment>
<name>A0A9P9YBQ2_9MUSC</name>
<protein>
    <submittedName>
        <fullName evidence="2">Uncharacterized protein</fullName>
    </submittedName>
</protein>
<organism evidence="2 3">
    <name type="scientific">Drosophila gunungcola</name>
    <name type="common">fruit fly</name>
    <dbReference type="NCBI Taxonomy" id="103775"/>
    <lineage>
        <taxon>Eukaryota</taxon>
        <taxon>Metazoa</taxon>
        <taxon>Ecdysozoa</taxon>
        <taxon>Arthropoda</taxon>
        <taxon>Hexapoda</taxon>
        <taxon>Insecta</taxon>
        <taxon>Pterygota</taxon>
        <taxon>Neoptera</taxon>
        <taxon>Endopterygota</taxon>
        <taxon>Diptera</taxon>
        <taxon>Brachycera</taxon>
        <taxon>Muscomorpha</taxon>
        <taxon>Ephydroidea</taxon>
        <taxon>Drosophilidae</taxon>
        <taxon>Drosophila</taxon>
        <taxon>Sophophora</taxon>
    </lineage>
</organism>
<evidence type="ECO:0000313" key="2">
    <source>
        <dbReference type="EMBL" id="KAI8034008.1"/>
    </source>
</evidence>
<gene>
    <name evidence="2" type="ORF">M5D96_013253</name>
</gene>
<keyword evidence="3" id="KW-1185">Reference proteome</keyword>
<evidence type="ECO:0000256" key="1">
    <source>
        <dbReference type="SAM" id="MobiDB-lite"/>
    </source>
</evidence>